<accession>A0A6L5GPR6</accession>
<protein>
    <submittedName>
        <fullName evidence="1">Helix-turn-helix transcriptional regulator</fullName>
    </submittedName>
</protein>
<dbReference type="InterPro" id="IPR010982">
    <property type="entry name" value="Lambda_DNA-bd_dom_sf"/>
</dbReference>
<dbReference type="Proteomes" id="UP000473648">
    <property type="component" value="Unassembled WGS sequence"/>
</dbReference>
<comment type="caution">
    <text evidence="1">The sequence shown here is derived from an EMBL/GenBank/DDBJ whole genome shotgun (WGS) entry which is preliminary data.</text>
</comment>
<gene>
    <name evidence="1" type="ORF">FRC53_02305</name>
</gene>
<keyword evidence="2" id="KW-1185">Reference proteome</keyword>
<dbReference type="GO" id="GO:0003677">
    <property type="term" value="F:DNA binding"/>
    <property type="evidence" value="ECO:0007669"/>
    <property type="project" value="InterPro"/>
</dbReference>
<evidence type="ECO:0000313" key="1">
    <source>
        <dbReference type="EMBL" id="MQM72265.1"/>
    </source>
</evidence>
<dbReference type="EMBL" id="VOGB01000004">
    <property type="protein sequence ID" value="MQM72265.1"/>
    <property type="molecule type" value="Genomic_DNA"/>
</dbReference>
<proteinExistence type="predicted"/>
<dbReference type="SUPFAM" id="SSF47413">
    <property type="entry name" value="lambda repressor-like DNA-binding domains"/>
    <property type="match status" value="1"/>
</dbReference>
<sequence length="143" mass="15720">MPPIKKTEELMNVLVSADSEPELHDYLGGLDPLPADFAAYFTALPKVQALSRNELIRESGLDRTYAYHILNGSRKPSRDKIVALSLAAGLDLTETQRGLELTHEGILYAKNRRDAVLIYAVKNQLSVMAANELLAQFGEAPLA</sequence>
<name>A0A6L5GPR6_9FIRM</name>
<evidence type="ECO:0000313" key="2">
    <source>
        <dbReference type="Proteomes" id="UP000473648"/>
    </source>
</evidence>
<organism evidence="1 2">
    <name type="scientific">Candidatus Pseudoramibacter fermentans</name>
    <dbReference type="NCBI Taxonomy" id="2594427"/>
    <lineage>
        <taxon>Bacteria</taxon>
        <taxon>Bacillati</taxon>
        <taxon>Bacillota</taxon>
        <taxon>Clostridia</taxon>
        <taxon>Eubacteriales</taxon>
        <taxon>Eubacteriaceae</taxon>
        <taxon>Pseudoramibacter</taxon>
    </lineage>
</organism>
<dbReference type="AlphaFoldDB" id="A0A6L5GPR6"/>
<reference evidence="1" key="1">
    <citation type="journal article" date="2020" name="Appl. Environ. Microbiol.">
        <title>Medium-Chain Fatty Acid Synthesis by 'Candidatus Weimeria bifida' gen. nov., sp. nov., and 'Candidatus Pseudoramibacter fermentans' sp. nov.</title>
        <authorList>
            <person name="Scarborough M.J."/>
            <person name="Myers K.S."/>
            <person name="Donohue T.J."/>
            <person name="Noguera D.R."/>
        </authorList>
    </citation>
    <scope>NUCLEOTIDE SEQUENCE</scope>
    <source>
        <strain evidence="1">EUB1.1</strain>
    </source>
</reference>